<evidence type="ECO:0000313" key="1">
    <source>
        <dbReference type="EMBL" id="KAF0512019.1"/>
    </source>
</evidence>
<dbReference type="OrthoDB" id="2420054at2759"/>
<reference evidence="1 2" key="1">
    <citation type="journal article" date="2019" name="Environ. Microbiol.">
        <title>At the nexus of three kingdoms: the genome of the mycorrhizal fungus Gigaspora margarita provides insights into plant, endobacterial and fungal interactions.</title>
        <authorList>
            <person name="Venice F."/>
            <person name="Ghignone S."/>
            <person name="Salvioli di Fossalunga A."/>
            <person name="Amselem J."/>
            <person name="Novero M."/>
            <person name="Xianan X."/>
            <person name="Sedzielewska Toro K."/>
            <person name="Morin E."/>
            <person name="Lipzen A."/>
            <person name="Grigoriev I.V."/>
            <person name="Henrissat B."/>
            <person name="Martin F.M."/>
            <person name="Bonfante P."/>
        </authorList>
    </citation>
    <scope>NUCLEOTIDE SEQUENCE [LARGE SCALE GENOMIC DNA]</scope>
    <source>
        <strain evidence="1 2">BEG34</strain>
    </source>
</reference>
<gene>
    <name evidence="1" type="ORF">F8M41_018078</name>
</gene>
<protein>
    <submittedName>
        <fullName evidence="1">Uncharacterized protein</fullName>
    </submittedName>
</protein>
<dbReference type="Proteomes" id="UP000439903">
    <property type="component" value="Unassembled WGS sequence"/>
</dbReference>
<sequence>MKKNKAKILCTTETSSNISLNASSNDTLIDASESNNILIDALASSNMLLDASASSNMLLDASVSSNMLLNDEAPNNILLDAGASSNLSLSQPFQEILQIPPSSANTASILHMHLEDINKLCQIKKSLKGNTSTYDYLRLLSISRYFQLLLDGQGKMNASIQIARTLWNKGDYMSRCIRTCGDCYIESREHPSYRQEKHKKSTSLFDNKDILKEYKEWLQQQSPESRSPKALKM</sequence>
<proteinExistence type="predicted"/>
<organism evidence="1 2">
    <name type="scientific">Gigaspora margarita</name>
    <dbReference type="NCBI Taxonomy" id="4874"/>
    <lineage>
        <taxon>Eukaryota</taxon>
        <taxon>Fungi</taxon>
        <taxon>Fungi incertae sedis</taxon>
        <taxon>Mucoromycota</taxon>
        <taxon>Glomeromycotina</taxon>
        <taxon>Glomeromycetes</taxon>
        <taxon>Diversisporales</taxon>
        <taxon>Gigasporaceae</taxon>
        <taxon>Gigaspora</taxon>
    </lineage>
</organism>
<name>A0A8H4AM19_GIGMA</name>
<dbReference type="EMBL" id="WTPW01000430">
    <property type="protein sequence ID" value="KAF0512019.1"/>
    <property type="molecule type" value="Genomic_DNA"/>
</dbReference>
<keyword evidence="2" id="KW-1185">Reference proteome</keyword>
<comment type="caution">
    <text evidence="1">The sequence shown here is derived from an EMBL/GenBank/DDBJ whole genome shotgun (WGS) entry which is preliminary data.</text>
</comment>
<evidence type="ECO:0000313" key="2">
    <source>
        <dbReference type="Proteomes" id="UP000439903"/>
    </source>
</evidence>
<dbReference type="AlphaFoldDB" id="A0A8H4AM19"/>
<accession>A0A8H4AM19</accession>